<dbReference type="AlphaFoldDB" id="M2R2N9"/>
<keyword evidence="2" id="KW-1185">Reference proteome</keyword>
<evidence type="ECO:0008006" key="3">
    <source>
        <dbReference type="Google" id="ProtNLM"/>
    </source>
</evidence>
<gene>
    <name evidence="1" type="ORF">CERSUDRAFT_112541</name>
</gene>
<dbReference type="EMBL" id="KB445794">
    <property type="protein sequence ID" value="EMD38805.1"/>
    <property type="molecule type" value="Genomic_DNA"/>
</dbReference>
<protein>
    <recommendedName>
        <fullName evidence="3">F-box domain-containing protein</fullName>
    </recommendedName>
</protein>
<dbReference type="HOGENOM" id="CLU_897142_0_0_1"/>
<sequence length="310" mass="34735">MRELDFTTDQRCFAQSAGRIGSFEELTTVKLAGDRVADGNSLTVSPTLLKALAKLPALTTLALHAGHFDPTCHQVLLPQLRHLKFPCELCPLEVETTMSAILAPSLTSLQFYYIDAQDPPDARRYLEMFAKYYPSTLSELTIYLGMDGQGDTQLVDLLAPLHSFPVLTKLSCNLRSLVNVTFIDRDVQTLGEAWPQMSQLELLYLQRAKPALSAQCFGNFTHYFPHLQTLALSSVDLDSDLPSSKDIRTHHRLNSLTIGLILTTAEDPNLKAFANLLFTIYPRLPDLQFALITEQQAWVFVTFEREIVDS</sequence>
<dbReference type="Gene3D" id="3.80.10.10">
    <property type="entry name" value="Ribonuclease Inhibitor"/>
    <property type="match status" value="1"/>
</dbReference>
<accession>M2R2N9</accession>
<evidence type="ECO:0000313" key="2">
    <source>
        <dbReference type="Proteomes" id="UP000016930"/>
    </source>
</evidence>
<dbReference type="InterPro" id="IPR032675">
    <property type="entry name" value="LRR_dom_sf"/>
</dbReference>
<reference evidence="1 2" key="1">
    <citation type="journal article" date="2012" name="Proc. Natl. Acad. Sci. U.S.A.">
        <title>Comparative genomics of Ceriporiopsis subvermispora and Phanerochaete chrysosporium provide insight into selective ligninolysis.</title>
        <authorList>
            <person name="Fernandez-Fueyo E."/>
            <person name="Ruiz-Duenas F.J."/>
            <person name="Ferreira P."/>
            <person name="Floudas D."/>
            <person name="Hibbett D.S."/>
            <person name="Canessa P."/>
            <person name="Larrondo L.F."/>
            <person name="James T.Y."/>
            <person name="Seelenfreund D."/>
            <person name="Lobos S."/>
            <person name="Polanco R."/>
            <person name="Tello M."/>
            <person name="Honda Y."/>
            <person name="Watanabe T."/>
            <person name="Watanabe T."/>
            <person name="Ryu J.S."/>
            <person name="Kubicek C.P."/>
            <person name="Schmoll M."/>
            <person name="Gaskell J."/>
            <person name="Hammel K.E."/>
            <person name="St John F.J."/>
            <person name="Vanden Wymelenberg A."/>
            <person name="Sabat G."/>
            <person name="Splinter BonDurant S."/>
            <person name="Syed K."/>
            <person name="Yadav J.S."/>
            <person name="Doddapaneni H."/>
            <person name="Subramanian V."/>
            <person name="Lavin J.L."/>
            <person name="Oguiza J.A."/>
            <person name="Perez G."/>
            <person name="Pisabarro A.G."/>
            <person name="Ramirez L."/>
            <person name="Santoyo F."/>
            <person name="Master E."/>
            <person name="Coutinho P.M."/>
            <person name="Henrissat B."/>
            <person name="Lombard V."/>
            <person name="Magnuson J.K."/>
            <person name="Kuees U."/>
            <person name="Hori C."/>
            <person name="Igarashi K."/>
            <person name="Samejima M."/>
            <person name="Held B.W."/>
            <person name="Barry K.W."/>
            <person name="LaButti K.M."/>
            <person name="Lapidus A."/>
            <person name="Lindquist E.A."/>
            <person name="Lucas S.M."/>
            <person name="Riley R."/>
            <person name="Salamov A.A."/>
            <person name="Hoffmeister D."/>
            <person name="Schwenk D."/>
            <person name="Hadar Y."/>
            <person name="Yarden O."/>
            <person name="de Vries R.P."/>
            <person name="Wiebenga A."/>
            <person name="Stenlid J."/>
            <person name="Eastwood D."/>
            <person name="Grigoriev I.V."/>
            <person name="Berka R.M."/>
            <person name="Blanchette R.A."/>
            <person name="Kersten P."/>
            <person name="Martinez A.T."/>
            <person name="Vicuna R."/>
            <person name="Cullen D."/>
        </authorList>
    </citation>
    <scope>NUCLEOTIDE SEQUENCE [LARGE SCALE GENOMIC DNA]</scope>
    <source>
        <strain evidence="1 2">B</strain>
    </source>
</reference>
<organism evidence="1 2">
    <name type="scientific">Ceriporiopsis subvermispora (strain B)</name>
    <name type="common">White-rot fungus</name>
    <name type="synonym">Gelatoporia subvermispora</name>
    <dbReference type="NCBI Taxonomy" id="914234"/>
    <lineage>
        <taxon>Eukaryota</taxon>
        <taxon>Fungi</taxon>
        <taxon>Dikarya</taxon>
        <taxon>Basidiomycota</taxon>
        <taxon>Agaricomycotina</taxon>
        <taxon>Agaricomycetes</taxon>
        <taxon>Polyporales</taxon>
        <taxon>Gelatoporiaceae</taxon>
        <taxon>Gelatoporia</taxon>
    </lineage>
</organism>
<proteinExistence type="predicted"/>
<dbReference type="SUPFAM" id="SSF52047">
    <property type="entry name" value="RNI-like"/>
    <property type="match status" value="1"/>
</dbReference>
<evidence type="ECO:0000313" key="1">
    <source>
        <dbReference type="EMBL" id="EMD38805.1"/>
    </source>
</evidence>
<name>M2R2N9_CERS8</name>
<dbReference type="Proteomes" id="UP000016930">
    <property type="component" value="Unassembled WGS sequence"/>
</dbReference>